<evidence type="ECO:0000256" key="4">
    <source>
        <dbReference type="ARBA" id="ARBA00032108"/>
    </source>
</evidence>
<feature type="domain" description="LysM" evidence="7">
    <location>
        <begin position="605"/>
        <end position="649"/>
    </location>
</feature>
<evidence type="ECO:0000256" key="3">
    <source>
        <dbReference type="ARBA" id="ARBA00022638"/>
    </source>
</evidence>
<dbReference type="GO" id="GO:0004040">
    <property type="term" value="F:amidase activity"/>
    <property type="evidence" value="ECO:0007669"/>
    <property type="project" value="InterPro"/>
</dbReference>
<proteinExistence type="inferred from homology"/>
<accession>A0A0R1LXW7</accession>
<comment type="caution">
    <text evidence="8">The sequence shown here is derived from an EMBL/GenBank/DDBJ whole genome shotgun (WGS) entry which is preliminary data.</text>
</comment>
<dbReference type="PROSITE" id="PS51782">
    <property type="entry name" value="LYSM"/>
    <property type="match status" value="6"/>
</dbReference>
<keyword evidence="6" id="KW-0732">Signal</keyword>
<feature type="domain" description="LysM" evidence="7">
    <location>
        <begin position="868"/>
        <end position="912"/>
    </location>
</feature>
<reference evidence="8 9" key="1">
    <citation type="journal article" date="2015" name="Genome Announc.">
        <title>Expanding the biotechnology potential of lactobacilli through comparative genomics of 213 strains and associated genera.</title>
        <authorList>
            <person name="Sun Z."/>
            <person name="Harris H.M."/>
            <person name="McCann A."/>
            <person name="Guo C."/>
            <person name="Argimon S."/>
            <person name="Zhang W."/>
            <person name="Yang X."/>
            <person name="Jeffery I.B."/>
            <person name="Cooney J.C."/>
            <person name="Kagawa T.F."/>
            <person name="Liu W."/>
            <person name="Song Y."/>
            <person name="Salvetti E."/>
            <person name="Wrobel A."/>
            <person name="Rasinkangas P."/>
            <person name="Parkhill J."/>
            <person name="Rea M.C."/>
            <person name="O'Sullivan O."/>
            <person name="Ritari J."/>
            <person name="Douillard F.P."/>
            <person name="Paul Ross R."/>
            <person name="Yang R."/>
            <person name="Briner A.E."/>
            <person name="Felis G.E."/>
            <person name="de Vos W.M."/>
            <person name="Barrangou R."/>
            <person name="Klaenhammer T.R."/>
            <person name="Caufield P.W."/>
            <person name="Cui Y."/>
            <person name="Zhang H."/>
            <person name="O'Toole P.W."/>
        </authorList>
    </citation>
    <scope>NUCLEOTIDE SEQUENCE [LARGE SCALE GENOMIC DNA]</scope>
    <source>
        <strain evidence="8 9">DSM 19910</strain>
    </source>
</reference>
<evidence type="ECO:0000256" key="2">
    <source>
        <dbReference type="ARBA" id="ARBA00022529"/>
    </source>
</evidence>
<dbReference type="Gene3D" id="1.10.530.10">
    <property type="match status" value="1"/>
</dbReference>
<feature type="domain" description="LysM" evidence="7">
    <location>
        <begin position="735"/>
        <end position="779"/>
    </location>
</feature>
<feature type="signal peptide" evidence="6">
    <location>
        <begin position="1"/>
        <end position="19"/>
    </location>
</feature>
<feature type="domain" description="LysM" evidence="7">
    <location>
        <begin position="803"/>
        <end position="847"/>
    </location>
</feature>
<dbReference type="Proteomes" id="UP000051621">
    <property type="component" value="Unassembled WGS sequence"/>
</dbReference>
<dbReference type="AlphaFoldDB" id="A0A0R1LXW7"/>
<dbReference type="PANTHER" id="PTHR33734:SF22">
    <property type="entry name" value="MEMBRANE-BOUND LYTIC MUREIN TRANSGLYCOSYLASE D"/>
    <property type="match status" value="1"/>
</dbReference>
<evidence type="ECO:0000259" key="7">
    <source>
        <dbReference type="PROSITE" id="PS51782"/>
    </source>
</evidence>
<dbReference type="InterPro" id="IPR018392">
    <property type="entry name" value="LysM"/>
</dbReference>
<organism evidence="8 9">
    <name type="scientific">Liquorilactobacillus capillatus DSM 19910</name>
    <dbReference type="NCBI Taxonomy" id="1423731"/>
    <lineage>
        <taxon>Bacteria</taxon>
        <taxon>Bacillati</taxon>
        <taxon>Bacillota</taxon>
        <taxon>Bacilli</taxon>
        <taxon>Lactobacillales</taxon>
        <taxon>Lactobacillaceae</taxon>
        <taxon>Liquorilactobacillus</taxon>
    </lineage>
</organism>
<dbReference type="GO" id="GO:0042742">
    <property type="term" value="P:defense response to bacterium"/>
    <property type="evidence" value="ECO:0007669"/>
    <property type="project" value="UniProtKB-KW"/>
</dbReference>
<dbReference type="Pfam" id="PF01832">
    <property type="entry name" value="Glucosaminidase"/>
    <property type="match status" value="1"/>
</dbReference>
<evidence type="ECO:0000313" key="8">
    <source>
        <dbReference type="EMBL" id="KRL00233.1"/>
    </source>
</evidence>
<gene>
    <name evidence="8" type="ORF">FC81_GL000131</name>
</gene>
<feature type="domain" description="LysM" evidence="7">
    <location>
        <begin position="541"/>
        <end position="585"/>
    </location>
</feature>
<feature type="chain" id="PRO_5039603503" description="Peptidoglycan hydrolase" evidence="6">
    <location>
        <begin position="20"/>
        <end position="912"/>
    </location>
</feature>
<feature type="compositionally biased region" description="Low complexity" evidence="5">
    <location>
        <begin position="224"/>
        <end position="258"/>
    </location>
</feature>
<dbReference type="SMART" id="SM00047">
    <property type="entry name" value="LYZ2"/>
    <property type="match status" value="1"/>
</dbReference>
<comment type="similarity">
    <text evidence="1">Belongs to the glycosyl hydrolase 73 family.</text>
</comment>
<feature type="region of interest" description="Disordered" evidence="5">
    <location>
        <begin position="33"/>
        <end position="314"/>
    </location>
</feature>
<keyword evidence="2" id="KW-0929">Antimicrobial</keyword>
<dbReference type="PANTHER" id="PTHR33734">
    <property type="entry name" value="LYSM DOMAIN-CONTAINING GPI-ANCHORED PROTEIN 2"/>
    <property type="match status" value="1"/>
</dbReference>
<name>A0A0R1LXW7_9LACO</name>
<evidence type="ECO:0000313" key="9">
    <source>
        <dbReference type="Proteomes" id="UP000051621"/>
    </source>
</evidence>
<dbReference type="SMART" id="SM00257">
    <property type="entry name" value="LysM"/>
    <property type="match status" value="6"/>
</dbReference>
<feature type="compositionally biased region" description="Polar residues" evidence="5">
    <location>
        <begin position="295"/>
        <end position="308"/>
    </location>
</feature>
<dbReference type="Pfam" id="PF01476">
    <property type="entry name" value="LysM"/>
    <property type="match status" value="6"/>
</dbReference>
<sequence length="912" mass="93910">MYKAGRYWLFSTIAVSSFAAGIQLRPASEVLASQTQKNAADKQVAVKDDTSSPKIVTLTGSSSSKDDETPDTTSSSSSTTSSSSSTASSTKETASSSSSSTEATSSSELNSSSKVSSTSSSAKAVSSSSVKNSSSTASSTSSQAENTSKASTTKVAAPTTAAAQKAETSSAKEAISSSEVSSSAKTVASSNKEAVSSSSVKETADDTSTSTKAVSSSEKVSSDKATASSDKVVASSSSVKETAGNTSTSTKAASSSEKVSSDKKAAVSSSKEASSSSVQKATSSNETSNLKEKSATTTVQAAKQSTPEKTNSTVKKAAVTVTPKAATVSSTQTTEAALQAQLTASLNAIKNGNNAAYNTKVANFLNQILAGSVESWTKYKVLPSLTAAQAVLESGWGTSGLSAKYHNLFGIKAGSSWTGKTVTLSTLEYYSGSYHTVYATFRAYDSDSESIIDHAKLLADNSRYSNLIGEKNSSSAAQKIYQDGYATDISYTSKLNSIISTYGLNTWDKLAFKDTGVTIDTGANGSSTTNTSHSTGSTADVYYTVKSGDTLTRIANNYSTTVHKVVALNNISNANFIYVGQNLLVIKAVVPSSNTSNSDAATNEDIYFVKSGDTLSMIATTHSTTVNTLASLNHISNPNYIYVGQKLRLTNSTSNSGTTNSAKQSSNETYTVKSGDSLSSIARTHNTTISNLASLNRISNPNYIYIGQILQLASAAANSSSASSTKHTSATVTNGTYTVKSGDSLSSIARTFSTSISSLASLNKISNPNYIYVGQSLAVTSPVQTTTANSSTNTAAKSVSVSGTYTVKSGDSLSSIARTFSTSVSSLAASNKISDPNYLYVGQKLAVTGSTAVATNTNQNNVAKSNGVSYAVKAGDTLSAIAARYNTTVSKLVAANGISDANYLSVGQEIRV</sequence>
<dbReference type="Gene3D" id="3.10.350.10">
    <property type="entry name" value="LysM domain"/>
    <property type="match status" value="6"/>
</dbReference>
<dbReference type="InterPro" id="IPR002901">
    <property type="entry name" value="MGlyc_endo_b_GlcNAc-like_dom"/>
</dbReference>
<dbReference type="CDD" id="cd00118">
    <property type="entry name" value="LysM"/>
    <property type="match status" value="6"/>
</dbReference>
<feature type="compositionally biased region" description="Low complexity" evidence="5">
    <location>
        <begin position="266"/>
        <end position="284"/>
    </location>
</feature>
<dbReference type="SUPFAM" id="SSF54106">
    <property type="entry name" value="LysM domain"/>
    <property type="match status" value="6"/>
</dbReference>
<dbReference type="EMBL" id="AZEF01000055">
    <property type="protein sequence ID" value="KRL00233.1"/>
    <property type="molecule type" value="Genomic_DNA"/>
</dbReference>
<evidence type="ECO:0000256" key="1">
    <source>
        <dbReference type="ARBA" id="ARBA00010266"/>
    </source>
</evidence>
<dbReference type="Gene3D" id="2.10.70.40">
    <property type="entry name" value="peptidoglycan hydrolase"/>
    <property type="match status" value="1"/>
</dbReference>
<dbReference type="PATRIC" id="fig|1423731.3.peg.136"/>
<dbReference type="GO" id="GO:0031640">
    <property type="term" value="P:killing of cells of another organism"/>
    <property type="evidence" value="ECO:0007669"/>
    <property type="project" value="UniProtKB-KW"/>
</dbReference>
<keyword evidence="9" id="KW-1185">Reference proteome</keyword>
<dbReference type="STRING" id="1423731.FC81_GL000131"/>
<evidence type="ECO:0000256" key="6">
    <source>
        <dbReference type="SAM" id="SignalP"/>
    </source>
</evidence>
<feature type="compositionally biased region" description="Low complexity" evidence="5">
    <location>
        <begin position="71"/>
        <end position="201"/>
    </location>
</feature>
<feature type="domain" description="LysM" evidence="7">
    <location>
        <begin position="668"/>
        <end position="712"/>
    </location>
</feature>
<keyword evidence="3" id="KW-0081">Bacteriolytic enzyme</keyword>
<evidence type="ECO:0000256" key="5">
    <source>
        <dbReference type="SAM" id="MobiDB-lite"/>
    </source>
</evidence>
<feature type="compositionally biased region" description="Polar residues" evidence="5">
    <location>
        <begin position="206"/>
        <end position="219"/>
    </location>
</feature>
<dbReference type="GO" id="GO:0008932">
    <property type="term" value="F:lytic endotransglycosylase activity"/>
    <property type="evidence" value="ECO:0007669"/>
    <property type="project" value="TreeGrafter"/>
</dbReference>
<protein>
    <recommendedName>
        <fullName evidence="4">Peptidoglycan hydrolase</fullName>
    </recommendedName>
</protein>
<dbReference type="InterPro" id="IPR036779">
    <property type="entry name" value="LysM_dom_sf"/>
</dbReference>